<evidence type="ECO:0000313" key="9">
    <source>
        <dbReference type="EMBL" id="JAU44139.1"/>
    </source>
</evidence>
<feature type="domain" description="AP2/ERF" evidence="8">
    <location>
        <begin position="305"/>
        <end position="363"/>
    </location>
</feature>
<evidence type="ECO:0000256" key="1">
    <source>
        <dbReference type="ARBA" id="ARBA00004123"/>
    </source>
</evidence>
<dbReference type="Gene3D" id="3.30.730.10">
    <property type="entry name" value="AP2/ERF domain"/>
    <property type="match status" value="2"/>
</dbReference>
<keyword evidence="3" id="KW-0805">Transcription regulation</keyword>
<keyword evidence="2" id="KW-0677">Repeat</keyword>
<evidence type="ECO:0000256" key="6">
    <source>
        <dbReference type="ARBA" id="ARBA00023242"/>
    </source>
</evidence>
<dbReference type="FunFam" id="3.30.730.10:FF:000003">
    <property type="entry name" value="AP2-like ethylene-responsive transcription factor ANT"/>
    <property type="match status" value="1"/>
</dbReference>
<gene>
    <name evidence="9" type="ORF">LC_TR9682_c0_g1_i1_g.34184</name>
</gene>
<dbReference type="PANTHER" id="PTHR32467">
    <property type="entry name" value="AP2-LIKE ETHYLENE-RESPONSIVE TRANSCRIPTION FACTOR"/>
    <property type="match status" value="1"/>
</dbReference>
<dbReference type="InterPro" id="IPR001471">
    <property type="entry name" value="AP2/ERF_dom"/>
</dbReference>
<feature type="region of interest" description="Disordered" evidence="7">
    <location>
        <begin position="1"/>
        <end position="29"/>
    </location>
</feature>
<evidence type="ECO:0000256" key="3">
    <source>
        <dbReference type="ARBA" id="ARBA00023015"/>
    </source>
</evidence>
<organism evidence="9">
    <name type="scientific">Noccaea caerulescens</name>
    <name type="common">Alpine penny-cress</name>
    <name type="synonym">Thlaspi caerulescens</name>
    <dbReference type="NCBI Taxonomy" id="107243"/>
    <lineage>
        <taxon>Eukaryota</taxon>
        <taxon>Viridiplantae</taxon>
        <taxon>Streptophyta</taxon>
        <taxon>Embryophyta</taxon>
        <taxon>Tracheophyta</taxon>
        <taxon>Spermatophyta</taxon>
        <taxon>Magnoliopsida</taxon>
        <taxon>eudicotyledons</taxon>
        <taxon>Gunneridae</taxon>
        <taxon>Pentapetalae</taxon>
        <taxon>rosids</taxon>
        <taxon>malvids</taxon>
        <taxon>Brassicales</taxon>
        <taxon>Brassicaceae</taxon>
        <taxon>Coluteocarpeae</taxon>
        <taxon>Noccaea</taxon>
    </lineage>
</organism>
<feature type="domain" description="AP2/ERF" evidence="8">
    <location>
        <begin position="203"/>
        <end position="269"/>
    </location>
</feature>
<dbReference type="Pfam" id="PF00847">
    <property type="entry name" value="AP2"/>
    <property type="match status" value="2"/>
</dbReference>
<keyword evidence="4" id="KW-0238">DNA-binding</keyword>
<dbReference type="PANTHER" id="PTHR32467:SF99">
    <property type="entry name" value="AP2-LIKE ETHYLENE-RESPONSIVE TRANSCRIPTION FACTOR AIL5"/>
    <property type="match status" value="1"/>
</dbReference>
<dbReference type="SMART" id="SM00380">
    <property type="entry name" value="AP2"/>
    <property type="match status" value="2"/>
</dbReference>
<name>A0A1J3FJ70_NOCCA</name>
<proteinExistence type="predicted"/>
<evidence type="ECO:0000256" key="7">
    <source>
        <dbReference type="SAM" id="MobiDB-lite"/>
    </source>
</evidence>
<dbReference type="GO" id="GO:0003700">
    <property type="term" value="F:DNA-binding transcription factor activity"/>
    <property type="evidence" value="ECO:0007669"/>
    <property type="project" value="InterPro"/>
</dbReference>
<keyword evidence="5" id="KW-0804">Transcription</keyword>
<dbReference type="EMBL" id="GEVK01008693">
    <property type="protein sequence ID" value="JAU44139.1"/>
    <property type="molecule type" value="Transcribed_RNA"/>
</dbReference>
<evidence type="ECO:0000256" key="5">
    <source>
        <dbReference type="ARBA" id="ARBA00023163"/>
    </source>
</evidence>
<keyword evidence="6" id="KW-0539">Nucleus</keyword>
<dbReference type="GO" id="GO:0003677">
    <property type="term" value="F:DNA binding"/>
    <property type="evidence" value="ECO:0007669"/>
    <property type="project" value="UniProtKB-KW"/>
</dbReference>
<evidence type="ECO:0000259" key="8">
    <source>
        <dbReference type="PROSITE" id="PS51032"/>
    </source>
</evidence>
<feature type="compositionally biased region" description="Low complexity" evidence="7">
    <location>
        <begin position="43"/>
        <end position="53"/>
    </location>
</feature>
<evidence type="ECO:0000256" key="2">
    <source>
        <dbReference type="ARBA" id="ARBA00022737"/>
    </source>
</evidence>
<dbReference type="SUPFAM" id="SSF54171">
    <property type="entry name" value="DNA-binding domain"/>
    <property type="match status" value="2"/>
</dbReference>
<accession>A0A1J3FJ70</accession>
<sequence>MKNNNNKSSSSSSYDSSLSPSSSSSSHQNWLSFSLSNNTNFNSSSNPNLTSSTSDHHHPHPSHLSLFQAFSTSPVQRQDESPGISSDDATAVLSNYPGGPKLENFLGSGATTTKTTRPMQQVLSLGGVVFSSDLQTPTHPQSAAEIYDSELKSIAASFLGNYSGGGHSAEVSSGQKLQHNPLVVSEVSPPKKNVESFGQRTSIYRGVTRHRWTGRYEAHLWDNSCRREGQSRKGRQVYLGGYDKEEKAARAYDLAALKYWGPTTTTNFPISNYESELEEMKHMTRQEFVASLRRKSSGFSRGASMYRGVTRHHQHGRWQARIGRVAGNKDLYLGTFSTQEEAAEAYDIAAIKFRGLNAVTNFDISRYDVKSIATCNLPVGGLMPKPSSATVAPDKNVDLSPSEPPTLTTPSLAFNVATPVHEHGGTFFHTGIPIKPDPADHYWSNFLGFQPNPKAEIRPVATFGSDLDNPSPGFALMQDGGNNFGGGFVESEGYNSHSAASSPVLAIPLSTTTTIGNGNEGHGGNMNWINNNISSSYQTAKSNLSVLQTPVFGLE</sequence>
<dbReference type="InterPro" id="IPR036955">
    <property type="entry name" value="AP2/ERF_dom_sf"/>
</dbReference>
<dbReference type="FunFam" id="3.30.730.10:FF:000002">
    <property type="entry name" value="AP2-like ethylene-responsive transcription factor"/>
    <property type="match status" value="1"/>
</dbReference>
<dbReference type="CDD" id="cd00018">
    <property type="entry name" value="AP2"/>
    <property type="match status" value="2"/>
</dbReference>
<comment type="subcellular location">
    <subcellularLocation>
        <location evidence="1">Nucleus</location>
    </subcellularLocation>
</comment>
<protein>
    <submittedName>
        <fullName evidence="9">AP2-like ethylene-responsive transcription factor AIL5</fullName>
    </submittedName>
</protein>
<dbReference type="GO" id="GO:0005634">
    <property type="term" value="C:nucleus"/>
    <property type="evidence" value="ECO:0007669"/>
    <property type="project" value="UniProtKB-SubCell"/>
</dbReference>
<dbReference type="PROSITE" id="PS51032">
    <property type="entry name" value="AP2_ERF"/>
    <property type="match status" value="2"/>
</dbReference>
<dbReference type="AlphaFoldDB" id="A0A1J3FJ70"/>
<feature type="region of interest" description="Disordered" evidence="7">
    <location>
        <begin position="43"/>
        <end position="112"/>
    </location>
</feature>
<dbReference type="InterPro" id="IPR016177">
    <property type="entry name" value="DNA-bd_dom_sf"/>
</dbReference>
<dbReference type="PRINTS" id="PR00367">
    <property type="entry name" value="ETHRSPELEMNT"/>
</dbReference>
<evidence type="ECO:0000256" key="4">
    <source>
        <dbReference type="ARBA" id="ARBA00023125"/>
    </source>
</evidence>
<reference evidence="9" key="1">
    <citation type="submission" date="2016-07" db="EMBL/GenBank/DDBJ databases">
        <title>De novo transcriptome assembly of four accessions of the metal hyperaccumulator plant Noccaea caerulescens.</title>
        <authorList>
            <person name="Blande D."/>
            <person name="Halimaa P."/>
            <person name="Tervahauta A.I."/>
            <person name="Aarts M.G."/>
            <person name="Karenlampi S.O."/>
        </authorList>
    </citation>
    <scope>NUCLEOTIDE SEQUENCE</scope>
</reference>